<dbReference type="EMBL" id="JNBU01000083">
    <property type="protein sequence ID" value="OCT41829.1"/>
    <property type="molecule type" value="Genomic_DNA"/>
</dbReference>
<dbReference type="GO" id="GO:0006420">
    <property type="term" value="P:arginyl-tRNA aminoacylation"/>
    <property type="evidence" value="ECO:0007669"/>
    <property type="project" value="UniProtKB-UniRule"/>
</dbReference>
<feature type="domain" description="DALR anticodon binding" evidence="13">
    <location>
        <begin position="457"/>
        <end position="584"/>
    </location>
</feature>
<dbReference type="SUPFAM" id="SSF52374">
    <property type="entry name" value="Nucleotidylyl transferase"/>
    <property type="match status" value="1"/>
</dbReference>
<name>A0A9X5LQR2_9ACTN</name>
<evidence type="ECO:0000256" key="12">
    <source>
        <dbReference type="SAM" id="MobiDB-lite"/>
    </source>
</evidence>
<dbReference type="PANTHER" id="PTHR11956">
    <property type="entry name" value="ARGINYL-TRNA SYNTHETASE"/>
    <property type="match status" value="1"/>
</dbReference>
<dbReference type="InterPro" id="IPR036695">
    <property type="entry name" value="Arg-tRNA-synth_N_sf"/>
</dbReference>
<dbReference type="InterPro" id="IPR001412">
    <property type="entry name" value="aa-tRNA-synth_I_CS"/>
</dbReference>
<evidence type="ECO:0000256" key="8">
    <source>
        <dbReference type="ARBA" id="ARBA00023146"/>
    </source>
</evidence>
<dbReference type="GO" id="GO:0004814">
    <property type="term" value="F:arginine-tRNA ligase activity"/>
    <property type="evidence" value="ECO:0007669"/>
    <property type="project" value="UniProtKB-UniRule"/>
</dbReference>
<proteinExistence type="inferred from homology"/>
<dbReference type="CDD" id="cd07956">
    <property type="entry name" value="Anticodon_Ia_Arg"/>
    <property type="match status" value="1"/>
</dbReference>
<evidence type="ECO:0000313" key="15">
    <source>
        <dbReference type="EMBL" id="OCT41829.1"/>
    </source>
</evidence>
<evidence type="ECO:0000256" key="1">
    <source>
        <dbReference type="ARBA" id="ARBA00004496"/>
    </source>
</evidence>
<feature type="short sequence motif" description="'HIGH' region" evidence="10">
    <location>
        <begin position="145"/>
        <end position="155"/>
    </location>
</feature>
<dbReference type="GO" id="GO:0005524">
    <property type="term" value="F:ATP binding"/>
    <property type="evidence" value="ECO:0007669"/>
    <property type="project" value="UniProtKB-UniRule"/>
</dbReference>
<keyword evidence="8 10" id="KW-0030">Aminoacyl-tRNA synthetase</keyword>
<evidence type="ECO:0000256" key="9">
    <source>
        <dbReference type="ARBA" id="ARBA00049339"/>
    </source>
</evidence>
<comment type="subunit">
    <text evidence="10">Monomer.</text>
</comment>
<evidence type="ECO:0000256" key="5">
    <source>
        <dbReference type="ARBA" id="ARBA00022741"/>
    </source>
</evidence>
<dbReference type="Pfam" id="PF00750">
    <property type="entry name" value="tRNA-synt_1d"/>
    <property type="match status" value="1"/>
</dbReference>
<comment type="subcellular location">
    <subcellularLocation>
        <location evidence="1 10">Cytoplasm</location>
    </subcellularLocation>
</comment>
<dbReference type="Pfam" id="PF05746">
    <property type="entry name" value="DALR_1"/>
    <property type="match status" value="1"/>
</dbReference>
<feature type="region of interest" description="Disordered" evidence="12">
    <location>
        <begin position="1"/>
        <end position="21"/>
    </location>
</feature>
<reference evidence="15" key="1">
    <citation type="submission" date="2014-05" db="EMBL/GenBank/DDBJ databases">
        <authorList>
            <person name="Jahns A.C."/>
            <person name="Eilers H."/>
            <person name="Alexeyev O.A."/>
        </authorList>
    </citation>
    <scope>NUCLEOTIDE SEQUENCE [LARGE SCALE GENOMIC DNA]</scope>
    <source>
        <strain evidence="15">DSM 20700</strain>
    </source>
</reference>
<dbReference type="CDD" id="cd00671">
    <property type="entry name" value="ArgRS_core"/>
    <property type="match status" value="1"/>
</dbReference>
<dbReference type="EC" id="6.1.1.19" evidence="10"/>
<dbReference type="InterPro" id="IPR014729">
    <property type="entry name" value="Rossmann-like_a/b/a_fold"/>
</dbReference>
<comment type="catalytic activity">
    <reaction evidence="9 10">
        <text>tRNA(Arg) + L-arginine + ATP = L-arginyl-tRNA(Arg) + AMP + diphosphate</text>
        <dbReference type="Rhea" id="RHEA:20301"/>
        <dbReference type="Rhea" id="RHEA-COMP:9658"/>
        <dbReference type="Rhea" id="RHEA-COMP:9673"/>
        <dbReference type="ChEBI" id="CHEBI:30616"/>
        <dbReference type="ChEBI" id="CHEBI:32682"/>
        <dbReference type="ChEBI" id="CHEBI:33019"/>
        <dbReference type="ChEBI" id="CHEBI:78442"/>
        <dbReference type="ChEBI" id="CHEBI:78513"/>
        <dbReference type="ChEBI" id="CHEBI:456215"/>
        <dbReference type="EC" id="6.1.1.19"/>
    </reaction>
</comment>
<evidence type="ECO:0000256" key="11">
    <source>
        <dbReference type="RuleBase" id="RU363038"/>
    </source>
</evidence>
<dbReference type="PANTHER" id="PTHR11956:SF5">
    <property type="entry name" value="ARGININE--TRNA LIGASE, CYTOPLASMIC"/>
    <property type="match status" value="1"/>
</dbReference>
<evidence type="ECO:0000259" key="14">
    <source>
        <dbReference type="SMART" id="SM01016"/>
    </source>
</evidence>
<dbReference type="Gene3D" id="3.40.50.620">
    <property type="entry name" value="HUPs"/>
    <property type="match status" value="1"/>
</dbReference>
<dbReference type="GO" id="GO:0005737">
    <property type="term" value="C:cytoplasm"/>
    <property type="evidence" value="ECO:0007669"/>
    <property type="project" value="UniProtKB-SubCell"/>
</dbReference>
<dbReference type="SMART" id="SM00836">
    <property type="entry name" value="DALR_1"/>
    <property type="match status" value="1"/>
</dbReference>
<dbReference type="PRINTS" id="PR01038">
    <property type="entry name" value="TRNASYNTHARG"/>
</dbReference>
<dbReference type="Gene3D" id="3.30.1360.70">
    <property type="entry name" value="Arginyl tRNA synthetase N-terminal domain"/>
    <property type="match status" value="1"/>
</dbReference>
<dbReference type="SMART" id="SM01016">
    <property type="entry name" value="Arg_tRNA_synt_N"/>
    <property type="match status" value="1"/>
</dbReference>
<accession>A0A9X5LQR2</accession>
<dbReference type="HAMAP" id="MF_00123">
    <property type="entry name" value="Arg_tRNA_synth"/>
    <property type="match status" value="1"/>
</dbReference>
<evidence type="ECO:0000256" key="10">
    <source>
        <dbReference type="HAMAP-Rule" id="MF_00123"/>
    </source>
</evidence>
<organism evidence="15">
    <name type="scientific">Cutibacterium granulosum DSM 20700</name>
    <dbReference type="NCBI Taxonomy" id="1160719"/>
    <lineage>
        <taxon>Bacteria</taxon>
        <taxon>Bacillati</taxon>
        <taxon>Actinomycetota</taxon>
        <taxon>Actinomycetes</taxon>
        <taxon>Propionibacteriales</taxon>
        <taxon>Propionibacteriaceae</taxon>
        <taxon>Cutibacterium</taxon>
    </lineage>
</organism>
<protein>
    <recommendedName>
        <fullName evidence="10">Arginine--tRNA ligase</fullName>
        <ecNumber evidence="10">6.1.1.19</ecNumber>
    </recommendedName>
    <alternativeName>
        <fullName evidence="10">Arginyl-tRNA synthetase</fullName>
        <shortName evidence="10">ArgRS</shortName>
    </alternativeName>
</protein>
<gene>
    <name evidence="10" type="primary">argS</name>
    <name evidence="15" type="ORF">L860_14305</name>
</gene>
<dbReference type="FunFam" id="3.40.50.620:FF:000116">
    <property type="entry name" value="Arginine--tRNA ligase"/>
    <property type="match status" value="1"/>
</dbReference>
<dbReference type="Pfam" id="PF03485">
    <property type="entry name" value="Arg_tRNA_synt_N"/>
    <property type="match status" value="1"/>
</dbReference>
<comment type="caution">
    <text evidence="15">The sequence shown here is derived from an EMBL/GenBank/DDBJ whole genome shotgun (WGS) entry which is preliminary data.</text>
</comment>
<dbReference type="NCBIfam" id="TIGR00456">
    <property type="entry name" value="argS"/>
    <property type="match status" value="1"/>
</dbReference>
<keyword evidence="5 10" id="KW-0547">Nucleotide-binding</keyword>
<dbReference type="InterPro" id="IPR035684">
    <property type="entry name" value="ArgRS_core"/>
</dbReference>
<dbReference type="AlphaFoldDB" id="A0A9X5LQR2"/>
<dbReference type="PROSITE" id="PS00178">
    <property type="entry name" value="AA_TRNA_LIGASE_I"/>
    <property type="match status" value="1"/>
</dbReference>
<feature type="domain" description="Arginyl tRNA synthetase N-terminal" evidence="14">
    <location>
        <begin position="34"/>
        <end position="109"/>
    </location>
</feature>
<dbReference type="InterPro" id="IPR001278">
    <property type="entry name" value="Arg-tRNA-ligase"/>
</dbReference>
<evidence type="ECO:0000256" key="7">
    <source>
        <dbReference type="ARBA" id="ARBA00022917"/>
    </source>
</evidence>
<evidence type="ECO:0000256" key="4">
    <source>
        <dbReference type="ARBA" id="ARBA00022598"/>
    </source>
</evidence>
<dbReference type="FunFam" id="1.10.730.10:FF:000008">
    <property type="entry name" value="Arginine--tRNA ligase"/>
    <property type="match status" value="1"/>
</dbReference>
<evidence type="ECO:0000259" key="13">
    <source>
        <dbReference type="SMART" id="SM00836"/>
    </source>
</evidence>
<dbReference type="InterPro" id="IPR005148">
    <property type="entry name" value="Arg-tRNA-synth_N"/>
</dbReference>
<comment type="similarity">
    <text evidence="2 10 11">Belongs to the class-I aminoacyl-tRNA synthetase family.</text>
</comment>
<dbReference type="SUPFAM" id="SSF47323">
    <property type="entry name" value="Anticodon-binding domain of a subclass of class I aminoacyl-tRNA synthetases"/>
    <property type="match status" value="1"/>
</dbReference>
<keyword evidence="7 10" id="KW-0648">Protein biosynthesis</keyword>
<sequence>MDPAFHPVGAPPLSHDCDGDGTSWKNAVMPSLPSQLSARIESATGVDPQLRPSTKPQFGHFQSNVALRLAKQEGRPPRDVAADIVAKLDVADLCETPDVAGPGFINFRLRSDVLAQVASDLVTDPHVGITQADSPQRVVIDYSAPNVAKQMHVGHLRSTIIGDCFNRVLSAQGHTVIPQNHIGDWGTQFGMLVQYVVEHRIDVMEMDLTEVEQLYKDSKKEFDADPEFADRARLRVVKLQGGDERTLQIWHALIDVSLAGFNETYARLGVLLTDDDLAGESTYNDDLPRVVDELEADGLAVEDGGALCVFVEGQDAPMIVRKRDGGYGYDATDLAAIRRRVGKLKADRIVYVTDVRQAHHFEVLFQVARKAEFLPESVVAEHVGYGMVLGPDGHPFKTREGGTVSLSSLLDEAEQHAAPNIALAAIKYADLSNGLQKDYVFDAERMVQTTGDTGPYLQYAHARVCQILRKAAAEADPHVDPEADLGAMTWGRVTVLDEPAEQQLALLLSRFGEIVDVVAADLTPHKLCTYLYELAGAYSSFYEKCPVLRSEGQVRSSRLALCEAVRRVLGTGLGLLGIDAPDRM</sequence>
<keyword evidence="3 10" id="KW-0963">Cytoplasm</keyword>
<keyword evidence="4 10" id="KW-0436">Ligase</keyword>
<evidence type="ECO:0000256" key="3">
    <source>
        <dbReference type="ARBA" id="ARBA00022490"/>
    </source>
</evidence>
<dbReference type="InterPro" id="IPR009080">
    <property type="entry name" value="tRNAsynth_Ia_anticodon-bd"/>
</dbReference>
<dbReference type="Gene3D" id="1.10.730.10">
    <property type="entry name" value="Isoleucyl-tRNA Synthetase, Domain 1"/>
    <property type="match status" value="1"/>
</dbReference>
<evidence type="ECO:0000256" key="2">
    <source>
        <dbReference type="ARBA" id="ARBA00005594"/>
    </source>
</evidence>
<dbReference type="SUPFAM" id="SSF55190">
    <property type="entry name" value="Arginyl-tRNA synthetase (ArgRS), N-terminal 'additional' domain"/>
    <property type="match status" value="1"/>
</dbReference>
<keyword evidence="6 10" id="KW-0067">ATP-binding</keyword>
<evidence type="ECO:0000256" key="6">
    <source>
        <dbReference type="ARBA" id="ARBA00022840"/>
    </source>
</evidence>
<dbReference type="InterPro" id="IPR008909">
    <property type="entry name" value="DALR_anticod-bd"/>
</dbReference>